<dbReference type="Proteomes" id="UP001359469">
    <property type="component" value="Unassembled WGS sequence"/>
</dbReference>
<comment type="caution">
    <text evidence="1">The sequence shown here is derived from an EMBL/GenBank/DDBJ whole genome shotgun (WGS) entry which is preliminary data.</text>
</comment>
<name>A0ABU8JKW9_DICCH</name>
<sequence length="210" mass="23888">MNDIISLPLSLEHEHALYIDVSPDGVCLMALDDEGEYEVATCHPFDYALSSLNRGYYDHDNLNGLRVFHALAKAKEKGYFQPNDQQDLEMWRWLVAYEFIREQQRINGEQRVTSNGSNNGAIYQGKYGTMYVYPDTERFAMANNIEGALIGKFGREQGTKNATLFYQGMLNHQSKAPELSDMGREILADMHDEFIQMRNNGALPPTPATH</sequence>
<proteinExistence type="predicted"/>
<protein>
    <recommendedName>
        <fullName evidence="3">Phage protein</fullName>
    </recommendedName>
</protein>
<dbReference type="EMBL" id="JBBBOO010000003">
    <property type="protein sequence ID" value="MEI7063205.1"/>
    <property type="molecule type" value="Genomic_DNA"/>
</dbReference>
<evidence type="ECO:0000313" key="2">
    <source>
        <dbReference type="Proteomes" id="UP001359469"/>
    </source>
</evidence>
<reference evidence="1 2" key="1">
    <citation type="submission" date="2024-03" db="EMBL/GenBank/DDBJ databases">
        <title>Analysis of soft rot Pectobacteriaceae population diversity in US potato growing regions between 2016 and 2022.</title>
        <authorList>
            <person name="Ma X."/>
            <person name="Zhang X."/>
            <person name="Stodghill P."/>
            <person name="Rioux R."/>
            <person name="Babler B."/>
            <person name="Shrestha S."/>
            <person name="Babler B."/>
            <person name="Rivedal H."/>
            <person name="Frost K."/>
            <person name="Hao J."/>
            <person name="Secor G."/>
            <person name="Swingle B."/>
        </authorList>
    </citation>
    <scope>NUCLEOTIDE SEQUENCE [LARGE SCALE GENOMIC DNA]</scope>
    <source>
        <strain evidence="1 2">SR64</strain>
    </source>
</reference>
<accession>A0ABU8JKW9</accession>
<evidence type="ECO:0000313" key="1">
    <source>
        <dbReference type="EMBL" id="MEI7063205.1"/>
    </source>
</evidence>
<organism evidence="1 2">
    <name type="scientific">Dickeya chrysanthemi</name>
    <name type="common">Pectobacterium chrysanthemi</name>
    <name type="synonym">Erwinia chrysanthemi</name>
    <dbReference type="NCBI Taxonomy" id="556"/>
    <lineage>
        <taxon>Bacteria</taxon>
        <taxon>Pseudomonadati</taxon>
        <taxon>Pseudomonadota</taxon>
        <taxon>Gammaproteobacteria</taxon>
        <taxon>Enterobacterales</taxon>
        <taxon>Pectobacteriaceae</taxon>
        <taxon>Dickeya</taxon>
    </lineage>
</organism>
<dbReference type="RefSeq" id="WP_336729142.1">
    <property type="nucleotide sequence ID" value="NZ_JBBBOO010000003.1"/>
</dbReference>
<keyword evidence="2" id="KW-1185">Reference proteome</keyword>
<gene>
    <name evidence="1" type="ORF">WCU84_05945</name>
</gene>
<evidence type="ECO:0008006" key="3">
    <source>
        <dbReference type="Google" id="ProtNLM"/>
    </source>
</evidence>